<dbReference type="GO" id="GO:0004222">
    <property type="term" value="F:metalloendopeptidase activity"/>
    <property type="evidence" value="ECO:0007669"/>
    <property type="project" value="TreeGrafter"/>
</dbReference>
<dbReference type="GO" id="GO:0046872">
    <property type="term" value="F:metal ion binding"/>
    <property type="evidence" value="ECO:0007669"/>
    <property type="project" value="InterPro"/>
</dbReference>
<dbReference type="RefSeq" id="XP_010785400.1">
    <property type="nucleotide sequence ID" value="XM_010787098.1"/>
</dbReference>
<dbReference type="PANTHER" id="PTHR43016:SF13">
    <property type="entry name" value="PRESEQUENCE PROTEASE, MITOCHONDRIAL"/>
    <property type="match status" value="1"/>
</dbReference>
<dbReference type="SUPFAM" id="SSF63411">
    <property type="entry name" value="LuxS/MPP-like metallohydrolase"/>
    <property type="match status" value="1"/>
</dbReference>
<protein>
    <submittedName>
        <fullName evidence="3">Presequence protease, mitochondrial-like</fullName>
    </submittedName>
</protein>
<dbReference type="AlphaFoldDB" id="A0A6I9PC92"/>
<dbReference type="PANTHER" id="PTHR43016">
    <property type="entry name" value="PRESEQUENCE PROTEASE"/>
    <property type="match status" value="1"/>
</dbReference>
<dbReference type="OrthoDB" id="10250783at2759"/>
<dbReference type="InterPro" id="IPR011249">
    <property type="entry name" value="Metalloenz_LuxS/M16"/>
</dbReference>
<feature type="domain" description="Presequence protease mitochondrial-type C-terminal" evidence="1">
    <location>
        <begin position="3"/>
        <end position="156"/>
    </location>
</feature>
<dbReference type="FunFam" id="3.30.830.10:FF:000013">
    <property type="entry name" value="Mitochondrial presequence protease"/>
    <property type="match status" value="1"/>
</dbReference>
<accession>A0A6I9PC92</accession>
<dbReference type="GeneID" id="104959227"/>
<dbReference type="Proteomes" id="UP000504611">
    <property type="component" value="Unplaced"/>
</dbReference>
<reference evidence="3" key="1">
    <citation type="submission" date="2025-08" db="UniProtKB">
        <authorList>
            <consortium name="RefSeq"/>
        </authorList>
    </citation>
    <scope>IDENTIFICATION</scope>
    <source>
        <tissue evidence="3">Muscle</tissue>
    </source>
</reference>
<name>A0A6I9PC92_9TELE</name>
<keyword evidence="2" id="KW-1185">Reference proteome</keyword>
<dbReference type="InterPro" id="IPR055130">
    <property type="entry name" value="PreP_C"/>
</dbReference>
<dbReference type="Gene3D" id="3.30.830.10">
    <property type="entry name" value="Metalloenzyme, LuxS/M16 peptidase-like"/>
    <property type="match status" value="1"/>
</dbReference>
<dbReference type="GO" id="GO:0005759">
    <property type="term" value="C:mitochondrial matrix"/>
    <property type="evidence" value="ECO:0007669"/>
    <property type="project" value="TreeGrafter"/>
</dbReference>
<evidence type="ECO:0000259" key="1">
    <source>
        <dbReference type="Pfam" id="PF22516"/>
    </source>
</evidence>
<sequence>MKTFFQMPFPINFISESIRTVPFAHEDYASLCILARMMTSKFLHGEIREKGGAYGGGARMGGGLFSFYSYRDPNSLQTLSAFRRSVDWAKSGDFSQQDIDEAKLSVFSAVDSPVAPASKGMGRFLSGVTDEMLQGHRERLFAVSHRSLVEVAERYLGVGQRTCGVAILGPENETIKKDPSWIVK</sequence>
<evidence type="ECO:0000313" key="3">
    <source>
        <dbReference type="RefSeq" id="XP_010785400.1"/>
    </source>
</evidence>
<gene>
    <name evidence="3" type="primary">LOC104959227</name>
</gene>
<dbReference type="GO" id="GO:0016485">
    <property type="term" value="P:protein processing"/>
    <property type="evidence" value="ECO:0007669"/>
    <property type="project" value="TreeGrafter"/>
</dbReference>
<evidence type="ECO:0000313" key="2">
    <source>
        <dbReference type="Proteomes" id="UP000504611"/>
    </source>
</evidence>
<dbReference type="Pfam" id="PF22516">
    <property type="entry name" value="PreP_C"/>
    <property type="match status" value="1"/>
</dbReference>
<organism evidence="2 3">
    <name type="scientific">Notothenia coriiceps</name>
    <name type="common">black rockcod</name>
    <dbReference type="NCBI Taxonomy" id="8208"/>
    <lineage>
        <taxon>Eukaryota</taxon>
        <taxon>Metazoa</taxon>
        <taxon>Chordata</taxon>
        <taxon>Craniata</taxon>
        <taxon>Vertebrata</taxon>
        <taxon>Euteleostomi</taxon>
        <taxon>Actinopterygii</taxon>
        <taxon>Neopterygii</taxon>
        <taxon>Teleostei</taxon>
        <taxon>Neoteleostei</taxon>
        <taxon>Acanthomorphata</taxon>
        <taxon>Eupercaria</taxon>
        <taxon>Perciformes</taxon>
        <taxon>Notothenioidei</taxon>
        <taxon>Nototheniidae</taxon>
        <taxon>Notothenia</taxon>
    </lineage>
</organism>
<proteinExistence type="predicted"/>
<dbReference type="KEGG" id="ncc:104959227"/>